<dbReference type="AlphaFoldDB" id="A0A2H1IK36"/>
<keyword evidence="1" id="KW-1133">Transmembrane helix</keyword>
<evidence type="ECO:0000256" key="1">
    <source>
        <dbReference type="SAM" id="Phobius"/>
    </source>
</evidence>
<evidence type="ECO:0000313" key="3">
    <source>
        <dbReference type="Proteomes" id="UP000234342"/>
    </source>
</evidence>
<dbReference type="Proteomes" id="UP000234342">
    <property type="component" value="Unassembled WGS sequence"/>
</dbReference>
<reference evidence="3" key="1">
    <citation type="submission" date="2017-03" db="EMBL/GenBank/DDBJ databases">
        <authorList>
            <person name="Monnet C."/>
        </authorList>
    </citation>
    <scope>NUCLEOTIDE SEQUENCE [LARGE SCALE GENOMIC DNA]</scope>
    <source>
        <strain evidence="3">P10</strain>
    </source>
</reference>
<keyword evidence="3" id="KW-1185">Reference proteome</keyword>
<feature type="transmembrane region" description="Helical" evidence="1">
    <location>
        <begin position="12"/>
        <end position="30"/>
    </location>
</feature>
<keyword evidence="1" id="KW-0812">Transmembrane</keyword>
<proteinExistence type="predicted"/>
<dbReference type="EMBL" id="FXZE01000003">
    <property type="protein sequence ID" value="SMX75538.1"/>
    <property type="molecule type" value="Genomic_DNA"/>
</dbReference>
<gene>
    <name evidence="2" type="ORF">BANT10_00990</name>
</gene>
<protein>
    <submittedName>
        <fullName evidence="2">Uncharacterized protein</fullName>
    </submittedName>
</protein>
<evidence type="ECO:0000313" key="2">
    <source>
        <dbReference type="EMBL" id="SMX75538.1"/>
    </source>
</evidence>
<accession>A0A2H1IK36</accession>
<feature type="transmembrane region" description="Helical" evidence="1">
    <location>
        <begin position="36"/>
        <end position="58"/>
    </location>
</feature>
<name>A0A2H1IK36_9MICO</name>
<dbReference type="RefSeq" id="WP_101619353.1">
    <property type="nucleotide sequence ID" value="NZ_FXZE01000003.1"/>
</dbReference>
<keyword evidence="1" id="KW-0472">Membrane</keyword>
<organism evidence="2 3">
    <name type="scientific">Brevibacterium antiquum</name>
    <dbReference type="NCBI Taxonomy" id="234835"/>
    <lineage>
        <taxon>Bacteria</taxon>
        <taxon>Bacillati</taxon>
        <taxon>Actinomycetota</taxon>
        <taxon>Actinomycetes</taxon>
        <taxon>Micrococcales</taxon>
        <taxon>Brevibacteriaceae</taxon>
        <taxon>Brevibacterium</taxon>
    </lineage>
</organism>
<sequence length="76" mass="8295">MSDIDSPVLRLIPYLAAITVTIFATLALTSGGESNLLITLLTAAVSYFGTYFIVRFLIGLIFGNRGSEPEDPDRRE</sequence>